<feature type="compositionally biased region" description="Low complexity" evidence="2">
    <location>
        <begin position="36"/>
        <end position="51"/>
    </location>
</feature>
<organism evidence="3 4">
    <name type="scientific">Carboxylicivirga mesophila</name>
    <dbReference type="NCBI Taxonomy" id="1166478"/>
    <lineage>
        <taxon>Bacteria</taxon>
        <taxon>Pseudomonadati</taxon>
        <taxon>Bacteroidota</taxon>
        <taxon>Bacteroidia</taxon>
        <taxon>Marinilabiliales</taxon>
        <taxon>Marinilabiliaceae</taxon>
        <taxon>Carboxylicivirga</taxon>
    </lineage>
</organism>
<dbReference type="InterPro" id="IPR007139">
    <property type="entry name" value="DUF349"/>
</dbReference>
<keyword evidence="1" id="KW-0175">Coiled coil</keyword>
<feature type="coiled-coil region" evidence="1">
    <location>
        <begin position="549"/>
        <end position="640"/>
    </location>
</feature>
<reference evidence="3 4" key="1">
    <citation type="journal article" date="2014" name="Int. J. Syst. Evol. Microbiol.">
        <title>Carboxylicivirga gen. nov. in the family Marinilabiliaceae with two novel species, Carboxylicivirga mesophila sp. nov. and Carboxylicivirga taeanensis sp. nov., and reclassification of Cytophaga fermentans as Saccharicrinis fermentans gen. nov., comb. nov.</title>
        <authorList>
            <person name="Yang S.H."/>
            <person name="Seo H.S."/>
            <person name="Woo J.H."/>
            <person name="Oh H.M."/>
            <person name="Jang H."/>
            <person name="Lee J.H."/>
            <person name="Kim S.J."/>
            <person name="Kwon K.K."/>
        </authorList>
    </citation>
    <scope>NUCLEOTIDE SEQUENCE [LARGE SCALE GENOMIC DNA]</scope>
    <source>
        <strain evidence="3 4">JCM 18290</strain>
    </source>
</reference>
<accession>A0ABS5KF93</accession>
<gene>
    <name evidence="3" type="ORF">KEM09_20140</name>
</gene>
<dbReference type="RefSeq" id="WP_212231318.1">
    <property type="nucleotide sequence ID" value="NZ_JAGUCN010000033.1"/>
</dbReference>
<evidence type="ECO:0000256" key="1">
    <source>
        <dbReference type="SAM" id="Coils"/>
    </source>
</evidence>
<dbReference type="Pfam" id="PF03993">
    <property type="entry name" value="DUF349"/>
    <property type="match status" value="5"/>
</dbReference>
<feature type="compositionally biased region" description="Polar residues" evidence="2">
    <location>
        <begin position="17"/>
        <end position="32"/>
    </location>
</feature>
<name>A0ABS5KF93_9BACT</name>
<evidence type="ECO:0000313" key="4">
    <source>
        <dbReference type="Proteomes" id="UP000721861"/>
    </source>
</evidence>
<comment type="caution">
    <text evidence="3">The sequence shown here is derived from an EMBL/GenBank/DDBJ whole genome shotgun (WGS) entry which is preliminary data.</text>
</comment>
<proteinExistence type="predicted"/>
<evidence type="ECO:0000256" key="2">
    <source>
        <dbReference type="SAM" id="MobiDB-lite"/>
    </source>
</evidence>
<protein>
    <submittedName>
        <fullName evidence="3">DUF349 domain-containing protein</fullName>
    </submittedName>
</protein>
<dbReference type="Proteomes" id="UP000721861">
    <property type="component" value="Unassembled WGS sequence"/>
</dbReference>
<evidence type="ECO:0000313" key="3">
    <source>
        <dbReference type="EMBL" id="MBS2213729.1"/>
    </source>
</evidence>
<dbReference type="EMBL" id="JAGUCN010000033">
    <property type="protein sequence ID" value="MBS2213729.1"/>
    <property type="molecule type" value="Genomic_DNA"/>
</dbReference>
<feature type="region of interest" description="Disordered" evidence="2">
    <location>
        <begin position="1"/>
        <end position="70"/>
    </location>
</feature>
<keyword evidence="4" id="KW-1185">Reference proteome</keyword>
<sequence>MEAQDLNKPTNDGAGLNSDNQAENTPASNTPENEVPTPTDSSTPEAAATEEPATEEPATETPQEEAIKLEPVDHIMLTKEELVKRLKSVLKDFPVEKIKEEVEAIKSAFYKKHAAEVEDLKRKFIESGEQEENFEAPVDSFEVELKAYLKEFKERKAEFNKRLEEEKATNLQAKLDVIEGIKELINGQESLNETFQHFRELQEKWRNIGTIPQNRVHDLWETYNHTIENFYSYIKINKELRDLDLKKNREAKIELCEKAEKLLLEPTIVKAFKTLQKYHEQWREIGPVPREEKEEIWARFKEATSKINKRHQEYFEGLKDQLQKNLDAKTELCEKAEALSALELHSPKDWEAKSKELIELQTIWKTIGFAPKKDNNRIYERFRTACDSFFNNKRQFFKSYKSEQTENLQLKTELCIQAESMKDSTDWKRTTDEFVRIQKKWKEIGPVPRKQSDAIWKRFRTACDAFFDHKKKFFSKKDESQEENLKLKEALIEEVKVFEPSDNAEDNFQKLQDYQHRWNEIGHVPIKDKDRVNQEFRNHINKYFDNLNLNEFEKNVEKFRNKIENYKTEHADDRLTQERNKIINKLKQLENDITVWENNIGFFAKSKKSDALVRDFQHKIETGRRNIKLLNKKLDMLEDMD</sequence>